<gene>
    <name evidence="1" type="ORF">GCM10022255_116850</name>
</gene>
<proteinExistence type="predicted"/>
<evidence type="ECO:0000313" key="2">
    <source>
        <dbReference type="Proteomes" id="UP001500620"/>
    </source>
</evidence>
<evidence type="ECO:0000313" key="1">
    <source>
        <dbReference type="EMBL" id="GAA4264319.1"/>
    </source>
</evidence>
<dbReference type="EMBL" id="BAABAT010000144">
    <property type="protein sequence ID" value="GAA4264319.1"/>
    <property type="molecule type" value="Genomic_DNA"/>
</dbReference>
<organism evidence="1 2">
    <name type="scientific">Dactylosporangium darangshiense</name>
    <dbReference type="NCBI Taxonomy" id="579108"/>
    <lineage>
        <taxon>Bacteria</taxon>
        <taxon>Bacillati</taxon>
        <taxon>Actinomycetota</taxon>
        <taxon>Actinomycetes</taxon>
        <taxon>Micromonosporales</taxon>
        <taxon>Micromonosporaceae</taxon>
        <taxon>Dactylosporangium</taxon>
    </lineage>
</organism>
<dbReference type="Proteomes" id="UP001500620">
    <property type="component" value="Unassembled WGS sequence"/>
</dbReference>
<keyword evidence="2" id="KW-1185">Reference proteome</keyword>
<comment type="caution">
    <text evidence="1">The sequence shown here is derived from an EMBL/GenBank/DDBJ whole genome shotgun (WGS) entry which is preliminary data.</text>
</comment>
<reference evidence="2" key="1">
    <citation type="journal article" date="2019" name="Int. J. Syst. Evol. Microbiol.">
        <title>The Global Catalogue of Microorganisms (GCM) 10K type strain sequencing project: providing services to taxonomists for standard genome sequencing and annotation.</title>
        <authorList>
            <consortium name="The Broad Institute Genomics Platform"/>
            <consortium name="The Broad Institute Genome Sequencing Center for Infectious Disease"/>
            <person name="Wu L."/>
            <person name="Ma J."/>
        </authorList>
    </citation>
    <scope>NUCLEOTIDE SEQUENCE [LARGE SCALE GENOMIC DNA]</scope>
    <source>
        <strain evidence="2">JCM 17441</strain>
    </source>
</reference>
<evidence type="ECO:0008006" key="3">
    <source>
        <dbReference type="Google" id="ProtNLM"/>
    </source>
</evidence>
<accession>A0ABP8DWM5</accession>
<protein>
    <recommendedName>
        <fullName evidence="3">Transposase</fullName>
    </recommendedName>
</protein>
<dbReference type="RefSeq" id="WP_345144921.1">
    <property type="nucleotide sequence ID" value="NZ_BAABAT010000144.1"/>
</dbReference>
<name>A0ABP8DWM5_9ACTN</name>
<sequence>MRTQLVESAWSYQHHAAVGAELKGRQRHADAATIARSWTAQQRLCARFRRLAARKTNKRVVVTAIAQELAGFLCAEMTAN</sequence>